<gene>
    <name evidence="3" type="primary">Tmigd2</name>
    <name evidence="3" type="ORF">RAMSUL_R14631</name>
</gene>
<dbReference type="GO" id="GO:0050853">
    <property type="term" value="P:B cell receptor signaling pathway"/>
    <property type="evidence" value="ECO:0007669"/>
    <property type="project" value="TreeGrafter"/>
</dbReference>
<dbReference type="Pfam" id="PF07686">
    <property type="entry name" value="V-set"/>
    <property type="match status" value="1"/>
</dbReference>
<dbReference type="EMBL" id="WBNM01008929">
    <property type="protein sequence ID" value="NXP72233.1"/>
    <property type="molecule type" value="Genomic_DNA"/>
</dbReference>
<dbReference type="InterPro" id="IPR007110">
    <property type="entry name" value="Ig-like_dom"/>
</dbReference>
<dbReference type="InterPro" id="IPR036179">
    <property type="entry name" value="Ig-like_dom_sf"/>
</dbReference>
<name>A0A852BU21_9PICI</name>
<proteinExistence type="predicted"/>
<accession>A0A852BU21</accession>
<comment type="caution">
    <text evidence="3">The sequence shown here is derived from an EMBL/GenBank/DDBJ whole genome shotgun (WGS) entry which is preliminary data.</text>
</comment>
<sequence>LRALLPAAGALQVNQDPGEVQVAEGDRVALECQVLTTEPWERLRLEWVKGQEELCTIILSCSSRAPHTRCPLRLRPAWNSSRATLSLRRVLGSDAGLYLCRVTLEI</sequence>
<reference evidence="3" key="1">
    <citation type="submission" date="2019-09" db="EMBL/GenBank/DDBJ databases">
        <title>Bird 10,000 Genomes (B10K) Project - Family phase.</title>
        <authorList>
            <person name="Zhang G."/>
        </authorList>
    </citation>
    <scope>NUCLEOTIDE SEQUENCE</scope>
    <source>
        <strain evidence="3">B10K-DU-001-30</strain>
        <tissue evidence="3">Muscle</tissue>
    </source>
</reference>
<feature type="non-terminal residue" evidence="3">
    <location>
        <position position="1"/>
    </location>
</feature>
<dbReference type="Proteomes" id="UP000611227">
    <property type="component" value="Unassembled WGS sequence"/>
</dbReference>
<dbReference type="GO" id="GO:0009897">
    <property type="term" value="C:external side of plasma membrane"/>
    <property type="evidence" value="ECO:0007669"/>
    <property type="project" value="TreeGrafter"/>
</dbReference>
<evidence type="ECO:0000256" key="1">
    <source>
        <dbReference type="ARBA" id="ARBA00023319"/>
    </source>
</evidence>
<dbReference type="InterPro" id="IPR013783">
    <property type="entry name" value="Ig-like_fold"/>
</dbReference>
<dbReference type="SUPFAM" id="SSF48726">
    <property type="entry name" value="Immunoglobulin"/>
    <property type="match status" value="1"/>
</dbReference>
<dbReference type="PANTHER" id="PTHR14334:SF3">
    <property type="entry name" value="TRANSMEMBRANE AND IMMUNOGLOBULIN DOMAIN CONTAINING 2"/>
    <property type="match status" value="1"/>
</dbReference>
<feature type="non-terminal residue" evidence="3">
    <location>
        <position position="106"/>
    </location>
</feature>
<evidence type="ECO:0000313" key="4">
    <source>
        <dbReference type="Proteomes" id="UP000611227"/>
    </source>
</evidence>
<keyword evidence="1" id="KW-0393">Immunoglobulin domain</keyword>
<dbReference type="GO" id="GO:0019815">
    <property type="term" value="C:B cell receptor complex"/>
    <property type="evidence" value="ECO:0007669"/>
    <property type="project" value="TreeGrafter"/>
</dbReference>
<protein>
    <submittedName>
        <fullName evidence="3">TMIG2 protein</fullName>
    </submittedName>
</protein>
<evidence type="ECO:0000313" key="3">
    <source>
        <dbReference type="EMBL" id="NXP72233.1"/>
    </source>
</evidence>
<dbReference type="AlphaFoldDB" id="A0A852BU21"/>
<dbReference type="Gene3D" id="2.60.40.10">
    <property type="entry name" value="Immunoglobulins"/>
    <property type="match status" value="1"/>
</dbReference>
<dbReference type="PANTHER" id="PTHR14334">
    <property type="entry name" value="B-CELL ANTIGEN RECEPTOR COMPLEX-ASSOCIATED PROTEIN"/>
    <property type="match status" value="1"/>
</dbReference>
<dbReference type="InterPro" id="IPR013106">
    <property type="entry name" value="Ig_V-set"/>
</dbReference>
<keyword evidence="4" id="KW-1185">Reference proteome</keyword>
<feature type="domain" description="Ig-like" evidence="2">
    <location>
        <begin position="6"/>
        <end position="106"/>
    </location>
</feature>
<organism evidence="3 4">
    <name type="scientific">Ramphastos sulfuratus</name>
    <dbReference type="NCBI Taxonomy" id="322582"/>
    <lineage>
        <taxon>Eukaryota</taxon>
        <taxon>Metazoa</taxon>
        <taxon>Chordata</taxon>
        <taxon>Craniata</taxon>
        <taxon>Vertebrata</taxon>
        <taxon>Euteleostomi</taxon>
        <taxon>Archelosauria</taxon>
        <taxon>Archosauria</taxon>
        <taxon>Dinosauria</taxon>
        <taxon>Saurischia</taxon>
        <taxon>Theropoda</taxon>
        <taxon>Coelurosauria</taxon>
        <taxon>Aves</taxon>
        <taxon>Neognathae</taxon>
        <taxon>Neoaves</taxon>
        <taxon>Telluraves</taxon>
        <taxon>Coraciimorphae</taxon>
        <taxon>Piciformes</taxon>
        <taxon>Ramphastidae</taxon>
        <taxon>Ramphastos</taxon>
    </lineage>
</organism>
<dbReference type="PROSITE" id="PS50835">
    <property type="entry name" value="IG_LIKE"/>
    <property type="match status" value="1"/>
</dbReference>
<evidence type="ECO:0000259" key="2">
    <source>
        <dbReference type="PROSITE" id="PS50835"/>
    </source>
</evidence>
<dbReference type="GO" id="GO:0030183">
    <property type="term" value="P:B cell differentiation"/>
    <property type="evidence" value="ECO:0007669"/>
    <property type="project" value="TreeGrafter"/>
</dbReference>